<proteinExistence type="predicted"/>
<keyword evidence="2" id="KW-1185">Reference proteome</keyword>
<sequence length="255" mass="29500">MRLKTALLLTLFFVGAIMIKHDGHHGKRKPKLRKKVGVANFGKAGDNVGDKMFVGLEKKVEQIEKKIEEFDKVLMNEEKLEIETMLNYVKDMIQGSVGNMNQKLSEVKVMAIGIYNEFMSHFDYIATYKVNEELINNEYYLNNILNTLVKSLEDGKVDRDTMSNAFFIWKYFIYNYDFLSNNESIHDKTAKGENKHHFIFKNELPTRRKRAMNVSSTRPQHILKFGIIVANIAAICLCVLLWKHSNFTLQIPAAN</sequence>
<evidence type="ECO:0000313" key="1">
    <source>
        <dbReference type="EMBL" id="CAK5087529.1"/>
    </source>
</evidence>
<dbReference type="EMBL" id="CAVMJV010000066">
    <property type="protein sequence ID" value="CAK5087529.1"/>
    <property type="molecule type" value="Genomic_DNA"/>
</dbReference>
<gene>
    <name evidence="1" type="ORF">MENTE1834_LOCUS35126</name>
</gene>
<comment type="caution">
    <text evidence="1">The sequence shown here is derived from an EMBL/GenBank/DDBJ whole genome shotgun (WGS) entry which is preliminary data.</text>
</comment>
<organism evidence="1 2">
    <name type="scientific">Meloidogyne enterolobii</name>
    <name type="common">Root-knot nematode worm</name>
    <name type="synonym">Meloidogyne mayaguensis</name>
    <dbReference type="NCBI Taxonomy" id="390850"/>
    <lineage>
        <taxon>Eukaryota</taxon>
        <taxon>Metazoa</taxon>
        <taxon>Ecdysozoa</taxon>
        <taxon>Nematoda</taxon>
        <taxon>Chromadorea</taxon>
        <taxon>Rhabditida</taxon>
        <taxon>Tylenchina</taxon>
        <taxon>Tylenchomorpha</taxon>
        <taxon>Tylenchoidea</taxon>
        <taxon>Meloidogynidae</taxon>
        <taxon>Meloidogyninae</taxon>
        <taxon>Meloidogyne</taxon>
    </lineage>
</organism>
<accession>A0ACB1A7U9</accession>
<name>A0ACB1A7U9_MELEN</name>
<reference evidence="1" key="1">
    <citation type="submission" date="2023-11" db="EMBL/GenBank/DDBJ databases">
        <authorList>
            <person name="Poullet M."/>
        </authorList>
    </citation>
    <scope>NUCLEOTIDE SEQUENCE</scope>
    <source>
        <strain evidence="1">E1834</strain>
    </source>
</reference>
<dbReference type="Proteomes" id="UP001497535">
    <property type="component" value="Unassembled WGS sequence"/>
</dbReference>
<evidence type="ECO:0000313" key="2">
    <source>
        <dbReference type="Proteomes" id="UP001497535"/>
    </source>
</evidence>
<protein>
    <submittedName>
        <fullName evidence="1">Uncharacterized protein</fullName>
    </submittedName>
</protein>